<sequence>MSFKSKLSQLNLEIDTHASLSQNRSVVDGYSTIANRLNKVANALTEEANKKHLVEQLAQHGGRLIDPENKAFADIDKLFELLANYQVSWEELKEKSLQEDNNFLYQLEYGVKHKAKEFSEFHDQSWQEWVMLKRKDFVVPELILENQRDVYDDDALYKNYKLALESFSREVDGFNFKPDQLNQICRLVAKLIELRSQMNTDNLPESVQKFFNSVNNYKFSRPTLDLLTEEVFIWLKENNMLSKFMVTPNV</sequence>
<reference evidence="1 2" key="1">
    <citation type="journal article" date="2024" name="ISME J.">
        <title>Tailless and filamentous prophages are predominant in marine Vibrio.</title>
        <authorList>
            <person name="Steensen K."/>
            <person name="Seneca J."/>
            <person name="Bartlau N."/>
            <person name="Yu X.A."/>
            <person name="Hussain F.A."/>
            <person name="Polz M.F."/>
        </authorList>
    </citation>
    <scope>NUCLEOTIDE SEQUENCE [LARGE SCALE GENOMIC DNA]</scope>
    <source>
        <strain evidence="1 2">10N.222.51.A1</strain>
    </source>
</reference>
<keyword evidence="2" id="KW-1185">Reference proteome</keyword>
<dbReference type="RefSeq" id="WP_372266397.1">
    <property type="nucleotide sequence ID" value="NZ_JBFRUW010000048.1"/>
</dbReference>
<dbReference type="Proteomes" id="UP001570417">
    <property type="component" value="Unassembled WGS sequence"/>
</dbReference>
<dbReference type="EMBL" id="JBFRUW010000048">
    <property type="protein sequence ID" value="MFA0569248.1"/>
    <property type="molecule type" value="Genomic_DNA"/>
</dbReference>
<organism evidence="1 2">
    <name type="scientific">Vibrio gallaecicus</name>
    <dbReference type="NCBI Taxonomy" id="552386"/>
    <lineage>
        <taxon>Bacteria</taxon>
        <taxon>Pseudomonadati</taxon>
        <taxon>Pseudomonadota</taxon>
        <taxon>Gammaproteobacteria</taxon>
        <taxon>Vibrionales</taxon>
        <taxon>Vibrionaceae</taxon>
        <taxon>Vibrio</taxon>
    </lineage>
</organism>
<name>A0ABV4ND24_9VIBR</name>
<evidence type="ECO:0000313" key="1">
    <source>
        <dbReference type="EMBL" id="MFA0569248.1"/>
    </source>
</evidence>
<comment type="caution">
    <text evidence="1">The sequence shown here is derived from an EMBL/GenBank/DDBJ whole genome shotgun (WGS) entry which is preliminary data.</text>
</comment>
<gene>
    <name evidence="1" type="ORF">AB4566_13315</name>
</gene>
<evidence type="ECO:0000313" key="2">
    <source>
        <dbReference type="Proteomes" id="UP001570417"/>
    </source>
</evidence>
<proteinExistence type="predicted"/>
<accession>A0ABV4ND24</accession>
<protein>
    <submittedName>
        <fullName evidence="1">Uncharacterized protein</fullName>
    </submittedName>
</protein>